<dbReference type="Gene3D" id="1.10.443.10">
    <property type="entry name" value="Intergrase catalytic core"/>
    <property type="match status" value="1"/>
</dbReference>
<evidence type="ECO:0000256" key="2">
    <source>
        <dbReference type="ARBA" id="ARBA00023125"/>
    </source>
</evidence>
<feature type="domain" description="Core-binding (CB)" evidence="6">
    <location>
        <begin position="13"/>
        <end position="91"/>
    </location>
</feature>
<dbReference type="PANTHER" id="PTHR30349:SF41">
    <property type="entry name" value="INTEGRASE_RECOMBINASE PROTEIN MJ0367-RELATED"/>
    <property type="match status" value="1"/>
</dbReference>
<evidence type="ECO:0000256" key="4">
    <source>
        <dbReference type="PROSITE-ProRule" id="PRU01248"/>
    </source>
</evidence>
<dbReference type="HOGENOM" id="CLU_027562_9_2_0"/>
<protein>
    <submittedName>
        <fullName evidence="7">Integrase family protein</fullName>
    </submittedName>
</protein>
<evidence type="ECO:0000256" key="3">
    <source>
        <dbReference type="ARBA" id="ARBA00023172"/>
    </source>
</evidence>
<dbReference type="InterPro" id="IPR010998">
    <property type="entry name" value="Integrase_recombinase_N"/>
</dbReference>
<keyword evidence="3" id="KW-0233">DNA recombination</keyword>
<dbReference type="EMBL" id="CP001997">
    <property type="protein sequence ID" value="ADE57072.1"/>
    <property type="molecule type" value="Genomic_DNA"/>
</dbReference>
<keyword evidence="8" id="KW-1185">Reference proteome</keyword>
<evidence type="ECO:0000313" key="8">
    <source>
        <dbReference type="Proteomes" id="UP000002366"/>
    </source>
</evidence>
<dbReference type="PROSITE" id="PS51900">
    <property type="entry name" value="CB"/>
    <property type="match status" value="1"/>
</dbReference>
<dbReference type="Pfam" id="PF00589">
    <property type="entry name" value="Phage_integrase"/>
    <property type="match status" value="1"/>
</dbReference>
<dbReference type="STRING" id="572547.Amico_0947"/>
<gene>
    <name evidence="7" type="ordered locus">Amico_0947</name>
</gene>
<dbReference type="InterPro" id="IPR050090">
    <property type="entry name" value="Tyrosine_recombinase_XerCD"/>
</dbReference>
<reference evidence="7 8" key="1">
    <citation type="journal article" date="2010" name="Stand. Genomic Sci.">
        <title>Complete genome sequence of Aminobacterium colombiense type strain (ALA-1).</title>
        <authorList>
            <person name="Chertkov O."/>
            <person name="Sikorski J."/>
            <person name="Brambilla E."/>
            <person name="Lapidus A."/>
            <person name="Copeland A."/>
            <person name="Glavina Del Rio T."/>
            <person name="Nolan M."/>
            <person name="Lucas S."/>
            <person name="Tice H."/>
            <person name="Cheng J.F."/>
            <person name="Han C."/>
            <person name="Detter J.C."/>
            <person name="Bruce D."/>
            <person name="Tapia R."/>
            <person name="Goodwin L."/>
            <person name="Pitluck S."/>
            <person name="Liolios K."/>
            <person name="Ivanova N."/>
            <person name="Mavromatis K."/>
            <person name="Ovchinnikova G."/>
            <person name="Pati A."/>
            <person name="Chen A."/>
            <person name="Palaniappan K."/>
            <person name="Land M."/>
            <person name="Hauser L."/>
            <person name="Chang Y.J."/>
            <person name="Jeffries C.D."/>
            <person name="Spring S."/>
            <person name="Rohde M."/>
            <person name="Goker M."/>
            <person name="Bristow J."/>
            <person name="Eisen J.A."/>
            <person name="Markowitz V."/>
            <person name="Hugenholtz P."/>
            <person name="Kyrpides N.C."/>
            <person name="Klenk H.P."/>
        </authorList>
    </citation>
    <scope>NUCLEOTIDE SEQUENCE [LARGE SCALE GENOMIC DNA]</scope>
    <source>
        <strain evidence="8">DSM 12261 / ALA-1</strain>
    </source>
</reference>
<proteinExistence type="inferred from homology"/>
<keyword evidence="2 4" id="KW-0238">DNA-binding</keyword>
<sequence length="311" mass="35672">MSGNVARLFKTEETWQQVVERYVLTRKADGLAPRTVKDYRYHLTRFFTAYPEGLNPDKAKRCVLEYMSLERSPGYHNMVLKYLRCFFRWTVNEGILYSNPCSGIRSRKAQPKIAQHSPDVVKALLALPDQSTYTGLRSYALLLLSLDTGIRPREALSLRVEDVSIPARVVVVRAETAKTRVQRTLPISDQTAQAIMKLVSIRPKEWRNAPLFCSRDGQPLRVNSWYHTVKGYGEKIGADITPYSLRHLFALYFLRNNGNTFALQRIMGHDNLDTTKIYVALAQSDLEEQHELASPVNALFPKRQRLGKIRD</sequence>
<dbReference type="GO" id="GO:0003677">
    <property type="term" value="F:DNA binding"/>
    <property type="evidence" value="ECO:0007669"/>
    <property type="project" value="UniProtKB-UniRule"/>
</dbReference>
<evidence type="ECO:0000256" key="1">
    <source>
        <dbReference type="ARBA" id="ARBA00008857"/>
    </source>
</evidence>
<evidence type="ECO:0000313" key="7">
    <source>
        <dbReference type="EMBL" id="ADE57072.1"/>
    </source>
</evidence>
<name>D5EEU0_AMICL</name>
<dbReference type="InterPro" id="IPR011010">
    <property type="entry name" value="DNA_brk_join_enz"/>
</dbReference>
<dbReference type="PROSITE" id="PS51898">
    <property type="entry name" value="TYR_RECOMBINASE"/>
    <property type="match status" value="1"/>
</dbReference>
<evidence type="ECO:0000259" key="5">
    <source>
        <dbReference type="PROSITE" id="PS51898"/>
    </source>
</evidence>
<dbReference type="PANTHER" id="PTHR30349">
    <property type="entry name" value="PHAGE INTEGRASE-RELATED"/>
    <property type="match status" value="1"/>
</dbReference>
<comment type="similarity">
    <text evidence="1">Belongs to the 'phage' integrase family.</text>
</comment>
<dbReference type="InterPro" id="IPR044068">
    <property type="entry name" value="CB"/>
</dbReference>
<dbReference type="eggNOG" id="COG4974">
    <property type="taxonomic scope" value="Bacteria"/>
</dbReference>
<dbReference type="KEGG" id="aco:Amico_0947"/>
<dbReference type="InterPro" id="IPR002104">
    <property type="entry name" value="Integrase_catalytic"/>
</dbReference>
<dbReference type="OrthoDB" id="107900at2"/>
<dbReference type="Gene3D" id="1.10.150.130">
    <property type="match status" value="1"/>
</dbReference>
<dbReference type="Proteomes" id="UP000002366">
    <property type="component" value="Chromosome"/>
</dbReference>
<dbReference type="AlphaFoldDB" id="D5EEU0"/>
<organism evidence="7 8">
    <name type="scientific">Aminobacterium colombiense (strain DSM 12261 / ALA-1)</name>
    <dbReference type="NCBI Taxonomy" id="572547"/>
    <lineage>
        <taxon>Bacteria</taxon>
        <taxon>Thermotogati</taxon>
        <taxon>Synergistota</taxon>
        <taxon>Synergistia</taxon>
        <taxon>Synergistales</taxon>
        <taxon>Aminobacteriaceae</taxon>
        <taxon>Aminobacterium</taxon>
    </lineage>
</organism>
<accession>D5EEU0</accession>
<dbReference type="GO" id="GO:0015074">
    <property type="term" value="P:DNA integration"/>
    <property type="evidence" value="ECO:0007669"/>
    <property type="project" value="InterPro"/>
</dbReference>
<dbReference type="InterPro" id="IPR013762">
    <property type="entry name" value="Integrase-like_cat_sf"/>
</dbReference>
<feature type="domain" description="Tyr recombinase" evidence="5">
    <location>
        <begin position="111"/>
        <end position="291"/>
    </location>
</feature>
<dbReference type="RefSeq" id="WP_013048335.1">
    <property type="nucleotide sequence ID" value="NC_014011.1"/>
</dbReference>
<dbReference type="GO" id="GO:0006310">
    <property type="term" value="P:DNA recombination"/>
    <property type="evidence" value="ECO:0007669"/>
    <property type="project" value="UniProtKB-KW"/>
</dbReference>
<evidence type="ECO:0000259" key="6">
    <source>
        <dbReference type="PROSITE" id="PS51900"/>
    </source>
</evidence>
<dbReference type="SUPFAM" id="SSF56349">
    <property type="entry name" value="DNA breaking-rejoining enzymes"/>
    <property type="match status" value="1"/>
</dbReference>
<dbReference type="CDD" id="cd00397">
    <property type="entry name" value="DNA_BRE_C"/>
    <property type="match status" value="1"/>
</dbReference>